<organism evidence="2 3">
    <name type="scientific">Castanea mollissima</name>
    <name type="common">Chinese chestnut</name>
    <dbReference type="NCBI Taxonomy" id="60419"/>
    <lineage>
        <taxon>Eukaryota</taxon>
        <taxon>Viridiplantae</taxon>
        <taxon>Streptophyta</taxon>
        <taxon>Embryophyta</taxon>
        <taxon>Tracheophyta</taxon>
        <taxon>Spermatophyta</taxon>
        <taxon>Magnoliopsida</taxon>
        <taxon>eudicotyledons</taxon>
        <taxon>Gunneridae</taxon>
        <taxon>Pentapetalae</taxon>
        <taxon>rosids</taxon>
        <taxon>fabids</taxon>
        <taxon>Fagales</taxon>
        <taxon>Fagaceae</taxon>
        <taxon>Castanea</taxon>
    </lineage>
</organism>
<keyword evidence="1" id="KW-0472">Membrane</keyword>
<dbReference type="OrthoDB" id="10476509at2759"/>
<dbReference type="Proteomes" id="UP000737018">
    <property type="component" value="Unassembled WGS sequence"/>
</dbReference>
<protein>
    <submittedName>
        <fullName evidence="2">Uncharacterized protein</fullName>
    </submittedName>
</protein>
<sequence>MVSEKTLSTIVKAVMIMILTLFIVNIKPVETRRLFVVVMKSYKLETAKVVPLSLEYDGSESDHNKPLLMAMKAQIYDELSRFSSGFFSQPLPTLSRLQDFGLNSEEREGGERERKVASDYELNFRYFNADAFEVFVKMYELDFGQEARTYTVIPRVQPMPLSKSSMLRNNLTLCCSYFLEIYYEQSPICWIRTREIFNE</sequence>
<keyword evidence="1" id="KW-1133">Transmembrane helix</keyword>
<dbReference type="EMBL" id="JRKL02005087">
    <property type="protein sequence ID" value="KAF3951142.1"/>
    <property type="molecule type" value="Genomic_DNA"/>
</dbReference>
<proteinExistence type="predicted"/>
<comment type="caution">
    <text evidence="2">The sequence shown here is derived from an EMBL/GenBank/DDBJ whole genome shotgun (WGS) entry which is preliminary data.</text>
</comment>
<accession>A0A8J4QGH7</accession>
<dbReference type="AlphaFoldDB" id="A0A8J4QGH7"/>
<feature type="transmembrane region" description="Helical" evidence="1">
    <location>
        <begin position="6"/>
        <end position="24"/>
    </location>
</feature>
<evidence type="ECO:0000313" key="3">
    <source>
        <dbReference type="Proteomes" id="UP000737018"/>
    </source>
</evidence>
<evidence type="ECO:0000256" key="1">
    <source>
        <dbReference type="SAM" id="Phobius"/>
    </source>
</evidence>
<name>A0A8J4QGH7_9ROSI</name>
<evidence type="ECO:0000313" key="2">
    <source>
        <dbReference type="EMBL" id="KAF3951142.1"/>
    </source>
</evidence>
<keyword evidence="1" id="KW-0812">Transmembrane</keyword>
<reference evidence="2" key="1">
    <citation type="submission" date="2020-03" db="EMBL/GenBank/DDBJ databases">
        <title>Castanea mollissima Vanexum genome sequencing.</title>
        <authorList>
            <person name="Staton M."/>
        </authorList>
    </citation>
    <scope>NUCLEOTIDE SEQUENCE</scope>
    <source>
        <tissue evidence="2">Leaf</tissue>
    </source>
</reference>
<keyword evidence="3" id="KW-1185">Reference proteome</keyword>
<gene>
    <name evidence="2" type="ORF">CMV_023179</name>
</gene>